<dbReference type="PIRSF" id="PIRSF037225">
    <property type="entry name" value="UCP037225"/>
    <property type="match status" value="1"/>
</dbReference>
<dbReference type="InterPro" id="IPR017143">
    <property type="entry name" value="UCP037225"/>
</dbReference>
<accession>A0A401IIZ6</accession>
<dbReference type="EMBL" id="BDQK01000013">
    <property type="protein sequence ID" value="GBF81282.1"/>
    <property type="molecule type" value="Genomic_DNA"/>
</dbReference>
<reference evidence="2" key="1">
    <citation type="submission" date="2017-05" db="EMBL/GenBank/DDBJ databases">
        <title>Physiological properties and genetic analysis related to exopolysaccharide production of fresh-water unicellular cyanobacterium Aphanothece sacrum, Suizenji Nori, that has been cultured as a food source in Japan.</title>
        <authorList>
            <person name="Kanesaki Y."/>
            <person name="Yoshikawa S."/>
            <person name="Ohki K."/>
        </authorList>
    </citation>
    <scope>NUCLEOTIDE SEQUENCE [LARGE SCALE GENOMIC DNA]</scope>
    <source>
        <strain evidence="2">FPU1</strain>
    </source>
</reference>
<keyword evidence="2" id="KW-1185">Reference proteome</keyword>
<dbReference type="OrthoDB" id="9814566at2"/>
<evidence type="ECO:0008006" key="3">
    <source>
        <dbReference type="Google" id="ProtNLM"/>
    </source>
</evidence>
<organism evidence="1 2">
    <name type="scientific">Aphanothece sacrum FPU1</name>
    <dbReference type="NCBI Taxonomy" id="1920663"/>
    <lineage>
        <taxon>Bacteria</taxon>
        <taxon>Bacillati</taxon>
        <taxon>Cyanobacteriota</taxon>
        <taxon>Cyanophyceae</taxon>
        <taxon>Oscillatoriophycideae</taxon>
        <taxon>Chroococcales</taxon>
        <taxon>Aphanothecaceae</taxon>
        <taxon>Aphanothece</taxon>
    </lineage>
</organism>
<name>A0A401IIZ6_APHSA</name>
<proteinExistence type="predicted"/>
<dbReference type="InterPro" id="IPR025990">
    <property type="entry name" value="zinc_ribbon_bacterial"/>
</dbReference>
<protein>
    <recommendedName>
        <fullName evidence="3">CPXCG motif-containing cysteine-rich protein</fullName>
    </recommendedName>
</protein>
<comment type="caution">
    <text evidence="1">The sequence shown here is derived from an EMBL/GenBank/DDBJ whole genome shotgun (WGS) entry which is preliminary data.</text>
</comment>
<evidence type="ECO:0000313" key="2">
    <source>
        <dbReference type="Proteomes" id="UP000287247"/>
    </source>
</evidence>
<dbReference type="Pfam" id="PF14255">
    <property type="entry name" value="Zn_ribbon_21"/>
    <property type="match status" value="1"/>
</dbReference>
<evidence type="ECO:0000313" key="1">
    <source>
        <dbReference type="EMBL" id="GBF81282.1"/>
    </source>
</evidence>
<gene>
    <name evidence="1" type="ORF">AsFPU1_2694</name>
</gene>
<dbReference type="Proteomes" id="UP000287247">
    <property type="component" value="Unassembled WGS sequence"/>
</dbReference>
<dbReference type="RefSeq" id="WP_124970859.1">
    <property type="nucleotide sequence ID" value="NZ_BDQK01000013.1"/>
</dbReference>
<sequence length="62" mass="7026">METTADYYCAYCGEVNTTFVDISAGSYQSYIEDCQICCRPNLLYISIDPDSLDISIESDYDQ</sequence>
<dbReference type="AlphaFoldDB" id="A0A401IIZ6"/>